<dbReference type="EMBL" id="JBBWRZ010000009">
    <property type="protein sequence ID" value="KAK8228992.1"/>
    <property type="molecule type" value="Genomic_DNA"/>
</dbReference>
<dbReference type="Proteomes" id="UP001492380">
    <property type="component" value="Unassembled WGS sequence"/>
</dbReference>
<keyword evidence="2" id="KW-1185">Reference proteome</keyword>
<protein>
    <submittedName>
        <fullName evidence="1">Uncharacterized protein</fullName>
    </submittedName>
</protein>
<sequence>MERASGVAAAAAAPCLAGMSFSRLPAGRHTLLASRCFIARRLPACLPGRWPHRQPPPACPTHWMSVQRGRSVVQESFSIWSGLRSAAGCEESSLLDARLVGQIDELLVTLPVLRLAKARLAGQHAGRSGGDRRRARLRTVSEETRGIIEAKTKDVACCMPRRRCTPELLRLHRAALPRSESECAPALDEIANTTMCL</sequence>
<gene>
    <name evidence="1" type="ORF">HDK90DRAFT_343491</name>
</gene>
<comment type="caution">
    <text evidence="1">The sequence shown here is derived from an EMBL/GenBank/DDBJ whole genome shotgun (WGS) entry which is preliminary data.</text>
</comment>
<reference evidence="1 2" key="1">
    <citation type="submission" date="2024-04" db="EMBL/GenBank/DDBJ databases">
        <title>Phyllosticta paracitricarpa is synonymous to the EU quarantine fungus P. citricarpa based on phylogenomic analyses.</title>
        <authorList>
            <consortium name="Lawrence Berkeley National Laboratory"/>
            <person name="Van Ingen-Buijs V.A."/>
            <person name="Van Westerhoven A.C."/>
            <person name="Haridas S."/>
            <person name="Skiadas P."/>
            <person name="Martin F."/>
            <person name="Groenewald J.Z."/>
            <person name="Crous P.W."/>
            <person name="Seidl M.F."/>
        </authorList>
    </citation>
    <scope>NUCLEOTIDE SEQUENCE [LARGE SCALE GENOMIC DNA]</scope>
    <source>
        <strain evidence="1 2">CBS 123374</strain>
    </source>
</reference>
<name>A0ABR1YH44_9PEZI</name>
<accession>A0ABR1YH44</accession>
<evidence type="ECO:0000313" key="2">
    <source>
        <dbReference type="Proteomes" id="UP001492380"/>
    </source>
</evidence>
<organism evidence="1 2">
    <name type="scientific">Phyllosticta capitalensis</name>
    <dbReference type="NCBI Taxonomy" id="121624"/>
    <lineage>
        <taxon>Eukaryota</taxon>
        <taxon>Fungi</taxon>
        <taxon>Dikarya</taxon>
        <taxon>Ascomycota</taxon>
        <taxon>Pezizomycotina</taxon>
        <taxon>Dothideomycetes</taxon>
        <taxon>Dothideomycetes incertae sedis</taxon>
        <taxon>Botryosphaeriales</taxon>
        <taxon>Phyllostictaceae</taxon>
        <taxon>Phyllosticta</taxon>
    </lineage>
</organism>
<proteinExistence type="predicted"/>
<evidence type="ECO:0000313" key="1">
    <source>
        <dbReference type="EMBL" id="KAK8228992.1"/>
    </source>
</evidence>